<accession>A0AAV2Z0U4</accession>
<evidence type="ECO:0000313" key="2">
    <source>
        <dbReference type="EMBL" id="DAZ98354.1"/>
    </source>
</evidence>
<reference evidence="2" key="2">
    <citation type="journal article" date="2023" name="Microbiol Resour">
        <title>Decontamination and Annotation of the Draft Genome Sequence of the Oomycete Lagenidium giganteum ARSEF 373.</title>
        <authorList>
            <person name="Morgan W.R."/>
            <person name="Tartar A."/>
        </authorList>
    </citation>
    <scope>NUCLEOTIDE SEQUENCE</scope>
    <source>
        <strain evidence="2">ARSEF 373</strain>
    </source>
</reference>
<evidence type="ECO:0000256" key="1">
    <source>
        <dbReference type="SAM" id="MobiDB-lite"/>
    </source>
</evidence>
<proteinExistence type="predicted"/>
<sequence>MEVLVTLTAAGYLLGRRELPKLSKFVGLYCGRSVGAILRAKQEFFDATKDNEIVKLQQEFQRGINELNEIRAELTSVGNLSRPHQPVGTAPSPESRQSVVPTAAAAAAAAHASGSYAARPVPSEASESSTKPSVAFSLSMASADYAAVGAPRTLDSDHANLAMAEIKLAQQGKYSTRIESLEGGADYVSASIVDSLLLERKK</sequence>
<comment type="caution">
    <text evidence="2">The sequence shown here is derived from an EMBL/GenBank/DDBJ whole genome shotgun (WGS) entry which is preliminary data.</text>
</comment>
<evidence type="ECO:0008006" key="4">
    <source>
        <dbReference type="Google" id="ProtNLM"/>
    </source>
</evidence>
<dbReference type="PANTHER" id="PTHR35512">
    <property type="entry name" value="OS11G0550900 PROTEIN"/>
    <property type="match status" value="1"/>
</dbReference>
<dbReference type="AlphaFoldDB" id="A0AAV2Z0U4"/>
<gene>
    <name evidence="2" type="ORF">N0F65_000673</name>
</gene>
<organism evidence="2 3">
    <name type="scientific">Lagenidium giganteum</name>
    <dbReference type="NCBI Taxonomy" id="4803"/>
    <lineage>
        <taxon>Eukaryota</taxon>
        <taxon>Sar</taxon>
        <taxon>Stramenopiles</taxon>
        <taxon>Oomycota</taxon>
        <taxon>Peronosporomycetes</taxon>
        <taxon>Pythiales</taxon>
        <taxon>Pythiaceae</taxon>
    </lineage>
</organism>
<protein>
    <recommendedName>
        <fullName evidence="4">Peroxin-14</fullName>
    </recommendedName>
</protein>
<name>A0AAV2Z0U4_9STRA</name>
<evidence type="ECO:0000313" key="3">
    <source>
        <dbReference type="Proteomes" id="UP001146120"/>
    </source>
</evidence>
<dbReference type="Proteomes" id="UP001146120">
    <property type="component" value="Unassembled WGS sequence"/>
</dbReference>
<keyword evidence="3" id="KW-1185">Reference proteome</keyword>
<feature type="region of interest" description="Disordered" evidence="1">
    <location>
        <begin position="78"/>
        <end position="102"/>
    </location>
</feature>
<reference evidence="2" key="1">
    <citation type="submission" date="2022-11" db="EMBL/GenBank/DDBJ databases">
        <authorList>
            <person name="Morgan W.R."/>
            <person name="Tartar A."/>
        </authorList>
    </citation>
    <scope>NUCLEOTIDE SEQUENCE</scope>
    <source>
        <strain evidence="2">ARSEF 373</strain>
    </source>
</reference>
<dbReference type="PANTHER" id="PTHR35512:SF1">
    <property type="entry name" value="OS11G0550900 PROTEIN"/>
    <property type="match status" value="1"/>
</dbReference>
<dbReference type="EMBL" id="DAKRPA010000108">
    <property type="protein sequence ID" value="DAZ98354.1"/>
    <property type="molecule type" value="Genomic_DNA"/>
</dbReference>